<dbReference type="EMBL" id="CP001102">
    <property type="protein sequence ID" value="ACP20836.1"/>
    <property type="molecule type" value="Genomic_DNA"/>
</dbReference>
<feature type="domain" description="NADH:quinone oxidoreductase/Mrp antiporter transmembrane" evidence="8">
    <location>
        <begin position="264"/>
        <end position="468"/>
    </location>
</feature>
<feature type="transmembrane region" description="Helical" evidence="7">
    <location>
        <begin position="332"/>
        <end position="351"/>
    </location>
</feature>
<dbReference type="AlphaFoldDB" id="C3L4B9"/>
<evidence type="ECO:0000259" key="8">
    <source>
        <dbReference type="Pfam" id="PF00361"/>
    </source>
</evidence>
<feature type="transmembrane region" description="Helical" evidence="7">
    <location>
        <begin position="389"/>
        <end position="411"/>
    </location>
</feature>
<evidence type="ECO:0000256" key="6">
    <source>
        <dbReference type="RuleBase" id="RU000320"/>
    </source>
</evidence>
<evidence type="ECO:0000256" key="3">
    <source>
        <dbReference type="ARBA" id="ARBA00022692"/>
    </source>
</evidence>
<dbReference type="GO" id="GO:0003954">
    <property type="term" value="F:NADH dehydrogenase activity"/>
    <property type="evidence" value="ECO:0007669"/>
    <property type="project" value="TreeGrafter"/>
</dbReference>
<keyword evidence="4 7" id="KW-1133">Transmembrane helix</keyword>
<feature type="transmembrane region" description="Helical" evidence="7">
    <location>
        <begin position="269"/>
        <end position="291"/>
    </location>
</feature>
<dbReference type="InterPro" id="IPR010227">
    <property type="entry name" value="NADH_Q_OxRdtase_chainM/4"/>
</dbReference>
<organism evidence="9 10">
    <name type="scientific">Amoebophilus asiaticus (strain 5a2)</name>
    <dbReference type="NCBI Taxonomy" id="452471"/>
    <lineage>
        <taxon>Bacteria</taxon>
        <taxon>Pseudomonadati</taxon>
        <taxon>Bacteroidota</taxon>
        <taxon>Cytophagia</taxon>
        <taxon>Cytophagales</taxon>
        <taxon>Amoebophilaceae</taxon>
        <taxon>Candidatus Amoebophilus</taxon>
    </lineage>
</organism>
<dbReference type="GO" id="GO:0008137">
    <property type="term" value="F:NADH dehydrogenase (ubiquinone) activity"/>
    <property type="evidence" value="ECO:0007669"/>
    <property type="project" value="InterPro"/>
</dbReference>
<feature type="transmembrane region" description="Helical" evidence="7">
    <location>
        <begin position="471"/>
        <end position="493"/>
    </location>
</feature>
<dbReference type="Proteomes" id="UP000001227">
    <property type="component" value="Chromosome"/>
</dbReference>
<evidence type="ECO:0000256" key="4">
    <source>
        <dbReference type="ARBA" id="ARBA00022989"/>
    </source>
</evidence>
<feature type="domain" description="NADH:quinone oxidoreductase/Mrp antiporter transmembrane" evidence="8">
    <location>
        <begin position="132"/>
        <end position="184"/>
    </location>
</feature>
<evidence type="ECO:0000256" key="5">
    <source>
        <dbReference type="ARBA" id="ARBA00023136"/>
    </source>
</evidence>
<keyword evidence="5 7" id="KW-0472">Membrane</keyword>
<dbReference type="InterPro" id="IPR003918">
    <property type="entry name" value="NADH_UbQ_OxRdtase"/>
</dbReference>
<dbReference type="PRINTS" id="PR01437">
    <property type="entry name" value="NUOXDRDTASE4"/>
</dbReference>
<dbReference type="eggNOG" id="COG1008">
    <property type="taxonomic scope" value="Bacteria"/>
</dbReference>
<dbReference type="InterPro" id="IPR001750">
    <property type="entry name" value="ND/Mrp_TM"/>
</dbReference>
<reference evidence="9 10" key="1">
    <citation type="journal article" date="2010" name="J. Bacteriol.">
        <title>The genome of the amoeba symbiont 'Candidatus Amoebophilus asiaticus' reveals common mechanisms for host cell interaction among amoeba-associated bacteria.</title>
        <authorList>
            <person name="Schmitz-Esser S."/>
            <person name="Tischler P."/>
            <person name="Arnold R."/>
            <person name="Montanaro J."/>
            <person name="Wagner M."/>
            <person name="Rattei T."/>
            <person name="Horn M."/>
        </authorList>
    </citation>
    <scope>NUCLEOTIDE SEQUENCE [LARGE SCALE GENOMIC DNA]</scope>
    <source>
        <strain evidence="9 10">5a2</strain>
    </source>
</reference>
<feature type="transmembrane region" description="Helical" evidence="7">
    <location>
        <begin position="138"/>
        <end position="156"/>
    </location>
</feature>
<gene>
    <name evidence="9" type="ordered locus">Aasi_1456</name>
</gene>
<evidence type="ECO:0000313" key="9">
    <source>
        <dbReference type="EMBL" id="ACP20836.1"/>
    </source>
</evidence>
<comment type="similarity">
    <text evidence="2">Belongs to the complex I subunit 4 family.</text>
</comment>
<dbReference type="HOGENOM" id="CLU_007100_4_4_10"/>
<keyword evidence="3 6" id="KW-0812">Transmembrane</keyword>
<dbReference type="GO" id="GO:0015990">
    <property type="term" value="P:electron transport coupled proton transport"/>
    <property type="evidence" value="ECO:0007669"/>
    <property type="project" value="TreeGrafter"/>
</dbReference>
<dbReference type="GO" id="GO:0016020">
    <property type="term" value="C:membrane"/>
    <property type="evidence" value="ECO:0007669"/>
    <property type="project" value="UniProtKB-SubCell"/>
</dbReference>
<comment type="subcellular location">
    <subcellularLocation>
        <location evidence="1">Endomembrane system</location>
        <topology evidence="1">Multi-pass membrane protein</topology>
    </subcellularLocation>
    <subcellularLocation>
        <location evidence="6">Membrane</location>
        <topology evidence="6">Multi-pass membrane protein</topology>
    </subcellularLocation>
</comment>
<dbReference type="KEGG" id="aas:Aasi_1456"/>
<dbReference type="Pfam" id="PF00361">
    <property type="entry name" value="Proton_antipo_M"/>
    <property type="match status" value="2"/>
</dbReference>
<dbReference type="GO" id="GO:0048039">
    <property type="term" value="F:ubiquinone binding"/>
    <property type="evidence" value="ECO:0007669"/>
    <property type="project" value="TreeGrafter"/>
</dbReference>
<evidence type="ECO:0000256" key="2">
    <source>
        <dbReference type="ARBA" id="ARBA00009025"/>
    </source>
</evidence>
<name>C3L4B9_AMOA5</name>
<dbReference type="GO" id="GO:0012505">
    <property type="term" value="C:endomembrane system"/>
    <property type="evidence" value="ECO:0007669"/>
    <property type="project" value="UniProtKB-SubCell"/>
</dbReference>
<accession>C3L4B9</accession>
<proteinExistence type="inferred from homology"/>
<feature type="transmembrane region" description="Helical" evidence="7">
    <location>
        <begin position="303"/>
        <end position="320"/>
    </location>
</feature>
<dbReference type="NCBIfam" id="TIGR01972">
    <property type="entry name" value="NDH_I_M"/>
    <property type="match status" value="1"/>
</dbReference>
<feature type="transmembrane region" description="Helical" evidence="7">
    <location>
        <begin position="20"/>
        <end position="40"/>
    </location>
</feature>
<sequence length="570" mass="62383">MASALIAACISTRRDNLFKIIALITLLGQGICFLAILYRLPFPLSCEPSQYASTSLFFVERFSWVCFPLGKLGMLSSNYYLGIDGLNIGLVALALIVMFIGIIASWHIKKYVKAYFILYLLLNTLIIGSLLALDFLLFYIFFEITLIPIYFFIGLWGDTKGPYAATKFFLYTLLGTILILVVLIGLGLSAYDPIATGIHTGIINTPLHESVVAETVDMIQQMVQNNQIASKDIVHTFDIPLMADVKNFVPNASFNVASGKLLGGYPLRLLGFLVLLVGFLIKLAVVPFHSWLPDAHVQAPTPISIVLAGILLKLGGYGLLRTAYSIFPEGAVFYGFWIGILGVGCSIYAALNALAMQDLKRMIAYASIAHIGFFLLGLSSLTAEGVQGALYQLISHGLITTLLFLLVEALYKKTNDRTINHYSGLAARMPYYTTLTLIAFSAALGLPGFSGFIAELLILLGAFQSSIFSTYLPIGLGILGGLCILLNATYYVWAIQRMFAGKFSLYLPALEPTLKDIDVQERVVLLSVIVLVAVLGLCPNLLLNLTRDTLIHLVDRIQEVGQANLQKLLM</sequence>
<feature type="transmembrane region" description="Helical" evidence="7">
    <location>
        <begin position="432"/>
        <end position="459"/>
    </location>
</feature>
<feature type="transmembrane region" description="Helical" evidence="7">
    <location>
        <begin position="363"/>
        <end position="383"/>
    </location>
</feature>
<feature type="transmembrane region" description="Helical" evidence="7">
    <location>
        <begin position="79"/>
        <end position="102"/>
    </location>
</feature>
<dbReference type="GO" id="GO:0042773">
    <property type="term" value="P:ATP synthesis coupled electron transport"/>
    <property type="evidence" value="ECO:0007669"/>
    <property type="project" value="InterPro"/>
</dbReference>
<evidence type="ECO:0000313" key="10">
    <source>
        <dbReference type="Proteomes" id="UP000001227"/>
    </source>
</evidence>
<keyword evidence="10" id="KW-1185">Reference proteome</keyword>
<feature type="transmembrane region" description="Helical" evidence="7">
    <location>
        <begin position="114"/>
        <end position="132"/>
    </location>
</feature>
<dbReference type="STRING" id="452471.Aasi_1456"/>
<feature type="transmembrane region" description="Helical" evidence="7">
    <location>
        <begin position="523"/>
        <end position="543"/>
    </location>
</feature>
<feature type="transmembrane region" description="Helical" evidence="7">
    <location>
        <begin position="168"/>
        <end position="191"/>
    </location>
</feature>
<dbReference type="PANTHER" id="PTHR43507">
    <property type="entry name" value="NADH-UBIQUINONE OXIDOREDUCTASE CHAIN 4"/>
    <property type="match status" value="1"/>
</dbReference>
<evidence type="ECO:0000256" key="7">
    <source>
        <dbReference type="SAM" id="Phobius"/>
    </source>
</evidence>
<evidence type="ECO:0000256" key="1">
    <source>
        <dbReference type="ARBA" id="ARBA00004127"/>
    </source>
</evidence>
<dbReference type="PANTHER" id="PTHR43507:SF1">
    <property type="entry name" value="NADH-UBIQUINONE OXIDOREDUCTASE CHAIN 4"/>
    <property type="match status" value="1"/>
</dbReference>
<protein>
    <recommendedName>
        <fullName evidence="8">NADH:quinone oxidoreductase/Mrp antiporter transmembrane domain-containing protein</fullName>
    </recommendedName>
</protein>